<evidence type="ECO:0000313" key="4">
    <source>
        <dbReference type="EMBL" id="GAA5153181.1"/>
    </source>
</evidence>
<dbReference type="SUPFAM" id="SSF53850">
    <property type="entry name" value="Periplasmic binding protein-like II"/>
    <property type="match status" value="1"/>
</dbReference>
<dbReference type="PANTHER" id="PTHR30290">
    <property type="entry name" value="PERIPLASMIC BINDING COMPONENT OF ABC TRANSPORTER"/>
    <property type="match status" value="1"/>
</dbReference>
<dbReference type="Gene3D" id="3.40.190.10">
    <property type="entry name" value="Periplasmic binding protein-like II"/>
    <property type="match status" value="1"/>
</dbReference>
<feature type="domain" description="Solute-binding protein family 5" evidence="3">
    <location>
        <begin position="130"/>
        <end position="515"/>
    </location>
</feature>
<comment type="caution">
    <text evidence="4">The sequence shown here is derived from an EMBL/GenBank/DDBJ whole genome shotgun (WGS) entry which is preliminary data.</text>
</comment>
<dbReference type="PROSITE" id="PS51257">
    <property type="entry name" value="PROKAR_LIPOPROTEIN"/>
    <property type="match status" value="1"/>
</dbReference>
<name>A0ABP9PW12_9ACTN</name>
<gene>
    <name evidence="4" type="ORF">GCM10023340_34800</name>
</gene>
<dbReference type="Gene3D" id="3.10.105.10">
    <property type="entry name" value="Dipeptide-binding Protein, Domain 3"/>
    <property type="match status" value="1"/>
</dbReference>
<dbReference type="InterPro" id="IPR000914">
    <property type="entry name" value="SBP_5_dom"/>
</dbReference>
<feature type="chain" id="PRO_5045434750" evidence="2">
    <location>
        <begin position="20"/>
        <end position="603"/>
    </location>
</feature>
<protein>
    <submittedName>
        <fullName evidence="4">ABC transporter substrate-binding protein</fullName>
    </submittedName>
</protein>
<evidence type="ECO:0000313" key="5">
    <source>
        <dbReference type="Proteomes" id="UP001500221"/>
    </source>
</evidence>
<dbReference type="Pfam" id="PF00496">
    <property type="entry name" value="SBP_bac_5"/>
    <property type="match status" value="1"/>
</dbReference>
<sequence length="603" mass="64939">MRLRKPIIAVTVISAFALAACGGGDGDGNDDGGDGGSGSSAEPSDETSQKVDRANEGGNTGNGQDPTAKGPVELEGATEGGTVKVISAAGLNTMDPSEAYYQNTTSILTGLVTRSLTQYKYDAEEDTMILVPDLATDLGTPSEDFKTWTFELQEGLKYEDGSPIKAEDFIYSAARSMDRTQFPEGPAFSNDYFVGGDTYEGPYTGNGLDGFSAVTVKGNVITYKMRTPFPDLPYWLSFAAMGPIPEAKASDPAAYALKPLASGPYKFDEYTPEKSLTLVRNDQWDPNSDAARTQYPDGYEFNFQTASEKIDELLLSDNGDAQTTMTYDDVLANNFKAFNDSGRLEIGGFPLTSYWAPDYRKITDLKVRQALAYAYPYDDAYLAAGLIKGVTAIPGQGLLPPGTPGRVDFEAIEGYETGTTDTDKARALLEEAGAVGYEIKWPYAKDDQQAVATKDTIVASLEKAGFKASPVPSTVADVSTVRADPDADINVRPAGWIADWPSGATWFPPLLQSTNLKAEGVGSNYSVFSEQAVDDKIQEILESPIEEQPDAWGALDEEVMTTYFPLFVTRYGGVAQAHGSKIEGHSIDNTIGMPTWKDIHVVQ</sequence>
<feature type="signal peptide" evidence="2">
    <location>
        <begin position="1"/>
        <end position="19"/>
    </location>
</feature>
<accession>A0ABP9PW12</accession>
<dbReference type="PANTHER" id="PTHR30290:SF83">
    <property type="entry name" value="ABC TRANSPORTER SUBSTRATE-BINDING PROTEIN"/>
    <property type="match status" value="1"/>
</dbReference>
<evidence type="ECO:0000256" key="2">
    <source>
        <dbReference type="SAM" id="SignalP"/>
    </source>
</evidence>
<evidence type="ECO:0000256" key="1">
    <source>
        <dbReference type="SAM" id="MobiDB-lite"/>
    </source>
</evidence>
<dbReference type="EMBL" id="BAABKG010000004">
    <property type="protein sequence ID" value="GAA5153181.1"/>
    <property type="molecule type" value="Genomic_DNA"/>
</dbReference>
<keyword evidence="2" id="KW-0732">Signal</keyword>
<dbReference type="InterPro" id="IPR039424">
    <property type="entry name" value="SBP_5"/>
</dbReference>
<proteinExistence type="predicted"/>
<reference evidence="5" key="1">
    <citation type="journal article" date="2019" name="Int. J. Syst. Evol. Microbiol.">
        <title>The Global Catalogue of Microorganisms (GCM) 10K type strain sequencing project: providing services to taxonomists for standard genome sequencing and annotation.</title>
        <authorList>
            <consortium name="The Broad Institute Genomics Platform"/>
            <consortium name="The Broad Institute Genome Sequencing Center for Infectious Disease"/>
            <person name="Wu L."/>
            <person name="Ma J."/>
        </authorList>
    </citation>
    <scope>NUCLEOTIDE SEQUENCE [LARGE SCALE GENOMIC DNA]</scope>
    <source>
        <strain evidence="5">JCM 18459</strain>
    </source>
</reference>
<keyword evidence="5" id="KW-1185">Reference proteome</keyword>
<dbReference type="Proteomes" id="UP001500221">
    <property type="component" value="Unassembled WGS sequence"/>
</dbReference>
<organism evidence="4 5">
    <name type="scientific">Nocardioides marinquilinus</name>
    <dbReference type="NCBI Taxonomy" id="1210400"/>
    <lineage>
        <taxon>Bacteria</taxon>
        <taxon>Bacillati</taxon>
        <taxon>Actinomycetota</taxon>
        <taxon>Actinomycetes</taxon>
        <taxon>Propionibacteriales</taxon>
        <taxon>Nocardioidaceae</taxon>
        <taxon>Nocardioides</taxon>
    </lineage>
</organism>
<dbReference type="RefSeq" id="WP_345461488.1">
    <property type="nucleotide sequence ID" value="NZ_BAABKG010000004.1"/>
</dbReference>
<evidence type="ECO:0000259" key="3">
    <source>
        <dbReference type="Pfam" id="PF00496"/>
    </source>
</evidence>
<feature type="region of interest" description="Disordered" evidence="1">
    <location>
        <begin position="27"/>
        <end position="74"/>
    </location>
</feature>